<reference evidence="1 2" key="1">
    <citation type="submission" date="2020-01" db="EMBL/GenBank/DDBJ databases">
        <authorList>
            <consortium name="DOE Joint Genome Institute"/>
            <person name="Haridas S."/>
            <person name="Albert R."/>
            <person name="Binder M."/>
            <person name="Bloem J."/>
            <person name="Labutti K."/>
            <person name="Salamov A."/>
            <person name="Andreopoulos B."/>
            <person name="Baker S.E."/>
            <person name="Barry K."/>
            <person name="Bills G."/>
            <person name="Bluhm B.H."/>
            <person name="Cannon C."/>
            <person name="Castanera R."/>
            <person name="Culley D.E."/>
            <person name="Daum C."/>
            <person name="Ezra D."/>
            <person name="Gonzalez J.B."/>
            <person name="Henrissat B."/>
            <person name="Kuo A."/>
            <person name="Liang C."/>
            <person name="Lipzen A."/>
            <person name="Lutzoni F."/>
            <person name="Magnuson J."/>
            <person name="Mondo S."/>
            <person name="Nolan M."/>
            <person name="Ohm R."/>
            <person name="Pangilinan J."/>
            <person name="Park H.-J.H."/>
            <person name="Ramirez L."/>
            <person name="Alfaro M."/>
            <person name="Sun H."/>
            <person name="Tritt A."/>
            <person name="Yoshinaga Y."/>
            <person name="Zwiers L.-H.L."/>
            <person name="Turgeon B.G."/>
            <person name="Goodwin S.B."/>
            <person name="Spatafora J.W."/>
            <person name="Crous P.W."/>
            <person name="Grigoriev I.V."/>
        </authorList>
    </citation>
    <scope>NUCLEOTIDE SEQUENCE [LARGE SCALE GENOMIC DNA]</scope>
    <source>
        <strain evidence="1 2">CBS 611.86</strain>
    </source>
</reference>
<evidence type="ECO:0000313" key="2">
    <source>
        <dbReference type="Proteomes" id="UP000481861"/>
    </source>
</evidence>
<dbReference type="AlphaFoldDB" id="A0A7C8MD49"/>
<gene>
    <name evidence="1" type="ORF">BDV95DRAFT_644602</name>
</gene>
<evidence type="ECO:0000313" key="1">
    <source>
        <dbReference type="EMBL" id="KAF2877460.1"/>
    </source>
</evidence>
<organism evidence="1 2">
    <name type="scientific">Massariosphaeria phaeospora</name>
    <dbReference type="NCBI Taxonomy" id="100035"/>
    <lineage>
        <taxon>Eukaryota</taxon>
        <taxon>Fungi</taxon>
        <taxon>Dikarya</taxon>
        <taxon>Ascomycota</taxon>
        <taxon>Pezizomycotina</taxon>
        <taxon>Dothideomycetes</taxon>
        <taxon>Pleosporomycetidae</taxon>
        <taxon>Pleosporales</taxon>
        <taxon>Pleosporales incertae sedis</taxon>
        <taxon>Massariosphaeria</taxon>
    </lineage>
</organism>
<name>A0A7C8MD49_9PLEO</name>
<sequence length="208" mass="22323">MGARRRCARGGMGRRSRLKADWRLSAGTGWLALALALAPPVRRRLVTGEAAPANESRRKRGARGKPIGRAIVPDRRRLAVIFFDYVRIGPIAPGQRPAAAAAACTTTLQRFRQALMSFCAPHDGGALVDARGDVALAATYRLLTTPNYTTATTSMGGRGSAAIHQRNCRFGRNFQPRPRPCGGACPGGAEPWKGGRPPTAVYSTVYRL</sequence>
<keyword evidence="2" id="KW-1185">Reference proteome</keyword>
<protein>
    <submittedName>
        <fullName evidence="1">Uncharacterized protein</fullName>
    </submittedName>
</protein>
<dbReference type="Proteomes" id="UP000481861">
    <property type="component" value="Unassembled WGS sequence"/>
</dbReference>
<comment type="caution">
    <text evidence="1">The sequence shown here is derived from an EMBL/GenBank/DDBJ whole genome shotgun (WGS) entry which is preliminary data.</text>
</comment>
<dbReference type="EMBL" id="JAADJZ010000002">
    <property type="protein sequence ID" value="KAF2877460.1"/>
    <property type="molecule type" value="Genomic_DNA"/>
</dbReference>
<accession>A0A7C8MD49</accession>
<proteinExistence type="predicted"/>